<evidence type="ECO:0000313" key="5">
    <source>
        <dbReference type="EMBL" id="MBB5134590.1"/>
    </source>
</evidence>
<dbReference type="AlphaFoldDB" id="A0A840PB12"/>
<dbReference type="InterPro" id="IPR001034">
    <property type="entry name" value="DeoR_HTH"/>
</dbReference>
<dbReference type="EMBL" id="JACHGN010000008">
    <property type="protein sequence ID" value="MBB5134590.1"/>
    <property type="molecule type" value="Genomic_DNA"/>
</dbReference>
<dbReference type="PANTHER" id="PTHR30363">
    <property type="entry name" value="HTH-TYPE TRANSCRIPTIONAL REGULATOR SRLR-RELATED"/>
    <property type="match status" value="1"/>
</dbReference>
<accession>A0A840PB12</accession>
<keyword evidence="1" id="KW-0805">Transcription regulation</keyword>
<keyword evidence="6" id="KW-1185">Reference proteome</keyword>
<comment type="caution">
    <text evidence="5">The sequence shown here is derived from an EMBL/GenBank/DDBJ whole genome shotgun (WGS) entry which is preliminary data.</text>
</comment>
<organism evidence="5 6">
    <name type="scientific">Thermocatellispora tengchongensis</name>
    <dbReference type="NCBI Taxonomy" id="1073253"/>
    <lineage>
        <taxon>Bacteria</taxon>
        <taxon>Bacillati</taxon>
        <taxon>Actinomycetota</taxon>
        <taxon>Actinomycetes</taxon>
        <taxon>Streptosporangiales</taxon>
        <taxon>Streptosporangiaceae</taxon>
        <taxon>Thermocatellispora</taxon>
    </lineage>
</organism>
<dbReference type="Pfam" id="PF00455">
    <property type="entry name" value="DeoRC"/>
    <property type="match status" value="1"/>
</dbReference>
<dbReference type="GO" id="GO:0003677">
    <property type="term" value="F:DNA binding"/>
    <property type="evidence" value="ECO:0007669"/>
    <property type="project" value="UniProtKB-KW"/>
</dbReference>
<evidence type="ECO:0000256" key="3">
    <source>
        <dbReference type="ARBA" id="ARBA00023163"/>
    </source>
</evidence>
<dbReference type="SMART" id="SM00420">
    <property type="entry name" value="HTH_DEOR"/>
    <property type="match status" value="1"/>
</dbReference>
<dbReference type="PRINTS" id="PR00037">
    <property type="entry name" value="HTHLACR"/>
</dbReference>
<dbReference type="SUPFAM" id="SSF100950">
    <property type="entry name" value="NagB/RpiA/CoA transferase-like"/>
    <property type="match status" value="1"/>
</dbReference>
<evidence type="ECO:0000256" key="2">
    <source>
        <dbReference type="ARBA" id="ARBA00023125"/>
    </source>
</evidence>
<dbReference type="RefSeq" id="WP_185051471.1">
    <property type="nucleotide sequence ID" value="NZ_BAABIX010000007.1"/>
</dbReference>
<dbReference type="InterPro" id="IPR018356">
    <property type="entry name" value="Tscrpt_reg_HTH_DeoR_CS"/>
</dbReference>
<dbReference type="SMART" id="SM01134">
    <property type="entry name" value="DeoRC"/>
    <property type="match status" value="1"/>
</dbReference>
<reference evidence="5 6" key="1">
    <citation type="submission" date="2020-08" db="EMBL/GenBank/DDBJ databases">
        <title>Genomic Encyclopedia of Type Strains, Phase IV (KMG-IV): sequencing the most valuable type-strain genomes for metagenomic binning, comparative biology and taxonomic classification.</title>
        <authorList>
            <person name="Goeker M."/>
        </authorList>
    </citation>
    <scope>NUCLEOTIDE SEQUENCE [LARGE SCALE GENOMIC DNA]</scope>
    <source>
        <strain evidence="5 6">DSM 45615</strain>
    </source>
</reference>
<dbReference type="PROSITE" id="PS51000">
    <property type="entry name" value="HTH_DEOR_2"/>
    <property type="match status" value="1"/>
</dbReference>
<dbReference type="Gene3D" id="1.10.10.10">
    <property type="entry name" value="Winged helix-like DNA-binding domain superfamily/Winged helix DNA-binding domain"/>
    <property type="match status" value="1"/>
</dbReference>
<keyword evidence="3" id="KW-0804">Transcription</keyword>
<dbReference type="SUPFAM" id="SSF46785">
    <property type="entry name" value="Winged helix' DNA-binding domain"/>
    <property type="match status" value="1"/>
</dbReference>
<proteinExistence type="predicted"/>
<name>A0A840PB12_9ACTN</name>
<protein>
    <submittedName>
        <fullName evidence="5">DeoR/GlpR family transcriptional regulator of sugar metabolism</fullName>
    </submittedName>
</protein>
<dbReference type="GO" id="GO:0003700">
    <property type="term" value="F:DNA-binding transcription factor activity"/>
    <property type="evidence" value="ECO:0007669"/>
    <property type="project" value="InterPro"/>
</dbReference>
<dbReference type="InterPro" id="IPR036388">
    <property type="entry name" value="WH-like_DNA-bd_sf"/>
</dbReference>
<dbReference type="Proteomes" id="UP000578449">
    <property type="component" value="Unassembled WGS sequence"/>
</dbReference>
<evidence type="ECO:0000256" key="1">
    <source>
        <dbReference type="ARBA" id="ARBA00023015"/>
    </source>
</evidence>
<dbReference type="InterPro" id="IPR036390">
    <property type="entry name" value="WH_DNA-bd_sf"/>
</dbReference>
<sequence>MNSEGDEGGMVVRSTVNLESRRQALADLLSSSGSLRIEDLAARFGVSTMTIRRDLQALEDEGLVRRVRGGAVSSAQPFEARKTRAGRAKEEIARKLATLVPSGGVGICMDASTTVCMLAASMPPAENLSVVTDGIETFLTLNRDPRVHAYLTGGQKDPNAGSLIGPLTSLALKQFSFARAFLSAAAVDPHFGTSEFSAEECEIKRLMAELSDHVVMAVDSQKLGTGAAARCLPWDGIDLMVTELDPSDDRLDPYRDHVELL</sequence>
<dbReference type="PANTHER" id="PTHR30363:SF44">
    <property type="entry name" value="AGA OPERON TRANSCRIPTIONAL REPRESSOR-RELATED"/>
    <property type="match status" value="1"/>
</dbReference>
<dbReference type="Pfam" id="PF08220">
    <property type="entry name" value="HTH_DeoR"/>
    <property type="match status" value="1"/>
</dbReference>
<evidence type="ECO:0000313" key="6">
    <source>
        <dbReference type="Proteomes" id="UP000578449"/>
    </source>
</evidence>
<dbReference type="InterPro" id="IPR037171">
    <property type="entry name" value="NagB/RpiA_transferase-like"/>
</dbReference>
<dbReference type="InterPro" id="IPR050313">
    <property type="entry name" value="Carb_Metab_HTH_regulators"/>
</dbReference>
<evidence type="ECO:0000259" key="4">
    <source>
        <dbReference type="PROSITE" id="PS51000"/>
    </source>
</evidence>
<dbReference type="InterPro" id="IPR014036">
    <property type="entry name" value="DeoR-like_C"/>
</dbReference>
<gene>
    <name evidence="5" type="ORF">HNP84_004322</name>
</gene>
<feature type="domain" description="HTH deoR-type" evidence="4">
    <location>
        <begin position="18"/>
        <end position="73"/>
    </location>
</feature>
<keyword evidence="2" id="KW-0238">DNA-binding</keyword>
<dbReference type="PROSITE" id="PS00894">
    <property type="entry name" value="HTH_DEOR_1"/>
    <property type="match status" value="1"/>
</dbReference>